<dbReference type="EMBL" id="UYRU01001287">
    <property type="protein sequence ID" value="VDK31406.1"/>
    <property type="molecule type" value="Genomic_DNA"/>
</dbReference>
<reference evidence="2 3" key="1">
    <citation type="submission" date="2018-11" db="EMBL/GenBank/DDBJ databases">
        <authorList>
            <consortium name="Pathogen Informatics"/>
        </authorList>
    </citation>
    <scope>NUCLEOTIDE SEQUENCE [LARGE SCALE GENOMIC DNA]</scope>
</reference>
<accession>A0A3P6NWT6</accession>
<protein>
    <submittedName>
        <fullName evidence="2">Uncharacterized protein</fullName>
    </submittedName>
</protein>
<dbReference type="Proteomes" id="UP000281553">
    <property type="component" value="Unassembled WGS sequence"/>
</dbReference>
<proteinExistence type="predicted"/>
<evidence type="ECO:0000256" key="1">
    <source>
        <dbReference type="SAM" id="MobiDB-lite"/>
    </source>
</evidence>
<name>A0A3P6NWT6_DIBLA</name>
<sequence>MPAVHVFTGAIEGRTSGRLQTQSSLSEEREDEEEEEEDEDDDEEKMGCACEMVQYLKLLSEVRDIALRAIFLSNM</sequence>
<evidence type="ECO:0000313" key="3">
    <source>
        <dbReference type="Proteomes" id="UP000281553"/>
    </source>
</evidence>
<evidence type="ECO:0000313" key="2">
    <source>
        <dbReference type="EMBL" id="VDK31406.1"/>
    </source>
</evidence>
<dbReference type="AlphaFoldDB" id="A0A3P6NWT6"/>
<feature type="compositionally biased region" description="Acidic residues" evidence="1">
    <location>
        <begin position="28"/>
        <end position="44"/>
    </location>
</feature>
<feature type="region of interest" description="Disordered" evidence="1">
    <location>
        <begin position="1"/>
        <end position="46"/>
    </location>
</feature>
<organism evidence="2 3">
    <name type="scientific">Dibothriocephalus latus</name>
    <name type="common">Fish tapeworm</name>
    <name type="synonym">Diphyllobothrium latum</name>
    <dbReference type="NCBI Taxonomy" id="60516"/>
    <lineage>
        <taxon>Eukaryota</taxon>
        <taxon>Metazoa</taxon>
        <taxon>Spiralia</taxon>
        <taxon>Lophotrochozoa</taxon>
        <taxon>Platyhelminthes</taxon>
        <taxon>Cestoda</taxon>
        <taxon>Eucestoda</taxon>
        <taxon>Diphyllobothriidea</taxon>
        <taxon>Diphyllobothriidae</taxon>
        <taxon>Dibothriocephalus</taxon>
    </lineage>
</organism>
<keyword evidence="3" id="KW-1185">Reference proteome</keyword>
<gene>
    <name evidence="2" type="ORF">DILT_LOCUS331</name>
</gene>